<evidence type="ECO:0000256" key="7">
    <source>
        <dbReference type="ARBA" id="ARBA00022679"/>
    </source>
</evidence>
<feature type="binding site" evidence="15">
    <location>
        <position position="107"/>
    </location>
    <ligand>
        <name>ATP</name>
        <dbReference type="ChEBI" id="CHEBI:30616"/>
    </ligand>
</feature>
<dbReference type="CDD" id="cd04413">
    <property type="entry name" value="NDPk_I"/>
    <property type="match status" value="1"/>
</dbReference>
<protein>
    <recommendedName>
        <fullName evidence="17">Nucleoside diphosphate kinase</fullName>
        <ecNumber evidence="17">2.7.4.6</ecNumber>
    </recommendedName>
</protein>
<dbReference type="InterPro" id="IPR001564">
    <property type="entry name" value="Nucleoside_diP_kinase"/>
</dbReference>
<comment type="catalytic activity">
    <reaction evidence="1 17">
        <text>a 2'-deoxyribonucleoside 5'-diphosphate + ATP = a 2'-deoxyribonucleoside 5'-triphosphate + ADP</text>
        <dbReference type="Rhea" id="RHEA:44640"/>
        <dbReference type="ChEBI" id="CHEBI:30616"/>
        <dbReference type="ChEBI" id="CHEBI:61560"/>
        <dbReference type="ChEBI" id="CHEBI:73316"/>
        <dbReference type="ChEBI" id="CHEBI:456216"/>
        <dbReference type="EC" id="2.7.4.6"/>
    </reaction>
</comment>
<dbReference type="GO" id="GO:0005524">
    <property type="term" value="F:ATP binding"/>
    <property type="evidence" value="ECO:0007669"/>
    <property type="project" value="UniProtKB-KW"/>
</dbReference>
<dbReference type="PANTHER" id="PTHR36048">
    <property type="entry name" value="RIBOSOME MATURATION FACTOR"/>
    <property type="match status" value="1"/>
</dbReference>
<dbReference type="InterPro" id="IPR036850">
    <property type="entry name" value="NDK-like_dom_sf"/>
</dbReference>
<evidence type="ECO:0000256" key="13">
    <source>
        <dbReference type="ARBA" id="ARBA00023080"/>
    </source>
</evidence>
<dbReference type="HAMAP" id="MF_00451">
    <property type="entry name" value="NDP_kinase"/>
    <property type="match status" value="1"/>
</dbReference>
<feature type="compositionally biased region" description="Low complexity" evidence="18">
    <location>
        <begin position="371"/>
        <end position="382"/>
    </location>
</feature>
<comment type="cofactor">
    <cofactor evidence="3">
        <name>Mg(2+)</name>
        <dbReference type="ChEBI" id="CHEBI:18420"/>
    </cofactor>
</comment>
<evidence type="ECO:0000256" key="5">
    <source>
        <dbReference type="ARBA" id="ARBA00008142"/>
    </source>
</evidence>
<feature type="domain" description="Nucleoside diphosphate kinase-like" evidence="19">
    <location>
        <begin position="51"/>
        <end position="188"/>
    </location>
</feature>
<comment type="subcellular location">
    <subcellularLocation>
        <location evidence="4">Plastid</location>
        <location evidence="4">Chloroplast thylakoid lumen</location>
    </subcellularLocation>
</comment>
<dbReference type="InterPro" id="IPR034907">
    <property type="entry name" value="NDK-like_dom"/>
</dbReference>
<keyword evidence="7 17" id="KW-0808">Transferase</keyword>
<dbReference type="GO" id="GO:0046872">
    <property type="term" value="F:metal ion binding"/>
    <property type="evidence" value="ECO:0007669"/>
    <property type="project" value="UniProtKB-KW"/>
</dbReference>
<evidence type="ECO:0000256" key="10">
    <source>
        <dbReference type="ARBA" id="ARBA00022777"/>
    </source>
</evidence>
<name>A0ABC8SGA6_9AQUA</name>
<dbReference type="FunFam" id="3.30.70.141:FF:000005">
    <property type="entry name" value="Nucleoside diphosphate kinase"/>
    <property type="match status" value="1"/>
</dbReference>
<dbReference type="EMBL" id="CAUOFW020002818">
    <property type="protein sequence ID" value="CAK9156209.1"/>
    <property type="molecule type" value="Genomic_DNA"/>
</dbReference>
<dbReference type="GO" id="GO:0004550">
    <property type="term" value="F:nucleoside diphosphate kinase activity"/>
    <property type="evidence" value="ECO:0007669"/>
    <property type="project" value="UniProtKB-EC"/>
</dbReference>
<feature type="binding site" evidence="15">
    <location>
        <position position="152"/>
    </location>
    <ligand>
        <name>ATP</name>
        <dbReference type="ChEBI" id="CHEBI:30616"/>
    </ligand>
</feature>
<evidence type="ECO:0000256" key="11">
    <source>
        <dbReference type="ARBA" id="ARBA00022840"/>
    </source>
</evidence>
<evidence type="ECO:0000256" key="14">
    <source>
        <dbReference type="ARBA" id="ARBA00058621"/>
    </source>
</evidence>
<dbReference type="PROSITE" id="PS00469">
    <property type="entry name" value="NDPK"/>
    <property type="match status" value="1"/>
</dbReference>
<feature type="region of interest" description="Disordered" evidence="18">
    <location>
        <begin position="353"/>
        <end position="382"/>
    </location>
</feature>
<evidence type="ECO:0000259" key="19">
    <source>
        <dbReference type="SMART" id="SM00562"/>
    </source>
</evidence>
<dbReference type="Gene3D" id="3.30.70.141">
    <property type="entry name" value="Nucleoside diphosphate kinase-like domain"/>
    <property type="match status" value="1"/>
</dbReference>
<dbReference type="GO" id="GO:0009543">
    <property type="term" value="C:chloroplast thylakoid lumen"/>
    <property type="evidence" value="ECO:0007669"/>
    <property type="project" value="UniProtKB-SubCell"/>
</dbReference>
<dbReference type="PRINTS" id="PR01243">
    <property type="entry name" value="NUCDPKINASE"/>
</dbReference>
<keyword evidence="9 17" id="KW-0547">Nucleotide-binding</keyword>
<evidence type="ECO:0000256" key="3">
    <source>
        <dbReference type="ARBA" id="ARBA00001946"/>
    </source>
</evidence>
<keyword evidence="11 17" id="KW-0067">ATP-binding</keyword>
<dbReference type="Proteomes" id="UP001642360">
    <property type="component" value="Unassembled WGS sequence"/>
</dbReference>
<evidence type="ECO:0000313" key="20">
    <source>
        <dbReference type="EMBL" id="CAK9156209.1"/>
    </source>
</evidence>
<keyword evidence="8" id="KW-0479">Metal-binding</keyword>
<evidence type="ECO:0000256" key="15">
    <source>
        <dbReference type="PROSITE-ProRule" id="PRU00706"/>
    </source>
</evidence>
<accession>A0ABC8SGA6</accession>
<evidence type="ECO:0000256" key="8">
    <source>
        <dbReference type="ARBA" id="ARBA00022723"/>
    </source>
</evidence>
<keyword evidence="10 17" id="KW-0418">Kinase</keyword>
<evidence type="ECO:0000256" key="4">
    <source>
        <dbReference type="ARBA" id="ARBA00004456"/>
    </source>
</evidence>
<dbReference type="SMART" id="SM00562">
    <property type="entry name" value="NDK"/>
    <property type="match status" value="1"/>
</dbReference>
<evidence type="ECO:0000256" key="6">
    <source>
        <dbReference type="ARBA" id="ARBA00011643"/>
    </source>
</evidence>
<comment type="function">
    <text evidence="14">Major role in the synthesis of nucleoside triphosphates other than ATP. The ATP gamma phosphate is transferred to the NDP beta phosphate via a ping-pong mechanism, using a phosphorylated active-site intermediate. Shows the highest specificity towards GDP.</text>
</comment>
<reference evidence="20 21" key="1">
    <citation type="submission" date="2024-02" db="EMBL/GenBank/DDBJ databases">
        <authorList>
            <person name="Vignale AGUSTIN F."/>
            <person name="Sosa J E."/>
            <person name="Modenutti C."/>
        </authorList>
    </citation>
    <scope>NUCLEOTIDE SEQUENCE [LARGE SCALE GENOMIC DNA]</scope>
</reference>
<evidence type="ECO:0000313" key="21">
    <source>
        <dbReference type="Proteomes" id="UP001642360"/>
    </source>
</evidence>
<dbReference type="EC" id="2.7.4.6" evidence="17"/>
<evidence type="ECO:0000256" key="12">
    <source>
        <dbReference type="ARBA" id="ARBA00022842"/>
    </source>
</evidence>
<organism evidence="20 21">
    <name type="scientific">Ilex paraguariensis</name>
    <name type="common">yerba mate</name>
    <dbReference type="NCBI Taxonomy" id="185542"/>
    <lineage>
        <taxon>Eukaryota</taxon>
        <taxon>Viridiplantae</taxon>
        <taxon>Streptophyta</taxon>
        <taxon>Embryophyta</taxon>
        <taxon>Tracheophyta</taxon>
        <taxon>Spermatophyta</taxon>
        <taxon>Magnoliopsida</taxon>
        <taxon>eudicotyledons</taxon>
        <taxon>Gunneridae</taxon>
        <taxon>Pentapetalae</taxon>
        <taxon>asterids</taxon>
        <taxon>campanulids</taxon>
        <taxon>Aquifoliales</taxon>
        <taxon>Aquifoliaceae</taxon>
        <taxon>Ilex</taxon>
    </lineage>
</organism>
<dbReference type="NCBIfam" id="NF001908">
    <property type="entry name" value="PRK00668.1"/>
    <property type="match status" value="1"/>
</dbReference>
<comment type="subunit">
    <text evidence="6">Homohexamer.</text>
</comment>
<dbReference type="Pfam" id="PF00334">
    <property type="entry name" value="NDK"/>
    <property type="match status" value="1"/>
</dbReference>
<evidence type="ECO:0000256" key="18">
    <source>
        <dbReference type="SAM" id="MobiDB-lite"/>
    </source>
</evidence>
<keyword evidence="12" id="KW-0460">Magnesium</keyword>
<feature type="binding site" evidence="15">
    <location>
        <position position="141"/>
    </location>
    <ligand>
        <name>ATP</name>
        <dbReference type="ChEBI" id="CHEBI:30616"/>
    </ligand>
</feature>
<dbReference type="PANTHER" id="PTHR36048:SF1">
    <property type="entry name" value="RIBOSOME MATURATION FACTOR"/>
    <property type="match status" value="1"/>
</dbReference>
<keyword evidence="21" id="KW-1185">Reference proteome</keyword>
<evidence type="ECO:0000256" key="9">
    <source>
        <dbReference type="ARBA" id="ARBA00022741"/>
    </source>
</evidence>
<dbReference type="GO" id="GO:0009117">
    <property type="term" value="P:nucleotide metabolic process"/>
    <property type="evidence" value="ECO:0007669"/>
    <property type="project" value="UniProtKB-KW"/>
</dbReference>
<feature type="binding site" evidence="15">
    <location>
        <position position="59"/>
    </location>
    <ligand>
        <name>ATP</name>
        <dbReference type="ChEBI" id="CHEBI:30616"/>
    </ligand>
</feature>
<feature type="binding site" evidence="15">
    <location>
        <position position="135"/>
    </location>
    <ligand>
        <name>ATP</name>
        <dbReference type="ChEBI" id="CHEBI:30616"/>
    </ligand>
</feature>
<evidence type="ECO:0000256" key="1">
    <source>
        <dbReference type="ARBA" id="ARBA00000082"/>
    </source>
</evidence>
<feature type="active site" description="Pros-phosphohistidine intermediate" evidence="15">
    <location>
        <position position="165"/>
    </location>
</feature>
<comment type="caution">
    <text evidence="20">The sequence shown here is derived from an EMBL/GenBank/DDBJ whole genome shotgun (WGS) entry which is preliminary data.</text>
</comment>
<keyword evidence="13" id="KW-0546">Nucleotide metabolism</keyword>
<dbReference type="AlphaFoldDB" id="A0ABC8SGA6"/>
<gene>
    <name evidence="20" type="ORF">ILEXP_LOCUS24632</name>
</gene>
<dbReference type="SUPFAM" id="SSF54919">
    <property type="entry name" value="Nucleoside diphosphate kinase, NDK"/>
    <property type="match status" value="1"/>
</dbReference>
<dbReference type="PROSITE" id="PS51374">
    <property type="entry name" value="NDPK_LIKE"/>
    <property type="match status" value="1"/>
</dbReference>
<proteinExistence type="inferred from homology"/>
<evidence type="ECO:0000256" key="2">
    <source>
        <dbReference type="ARBA" id="ARBA00000937"/>
    </source>
</evidence>
<evidence type="ECO:0000256" key="16">
    <source>
        <dbReference type="RuleBase" id="RU004011"/>
    </source>
</evidence>
<dbReference type="InterPro" id="IPR023005">
    <property type="entry name" value="Nucleoside_diP_kinase_AS"/>
</dbReference>
<comment type="similarity">
    <text evidence="5 15 16">Belongs to the NDK family.</text>
</comment>
<feature type="binding site" evidence="15">
    <location>
        <position position="162"/>
    </location>
    <ligand>
        <name>ATP</name>
        <dbReference type="ChEBI" id="CHEBI:30616"/>
    </ligand>
</feature>
<evidence type="ECO:0000256" key="17">
    <source>
        <dbReference type="RuleBase" id="RU004013"/>
    </source>
</evidence>
<sequence>MAVSFRRKVPSLASYGRANSGSESGGWISGALALPATAYMLQEQEAHAAEMERTFIAIKPDGVQRGLISEIISRFERKGFKLVAIKIVVPSKEFAQKHYHDLKDRPFFNGLCEFLSSAPVVAMVWEGEGVIKYGRKLIGATDPQKSEPGTIRGDLAVVVGRNIIHGSDGPETAKDEINLWFKREELMAAKPLTSEAIALTEKKMDMSLDDIIKMSKINTTKAKKQRVPNKSQKFMNNAGQDKSRKLRQFMDSRSSVRQGVLAQRRSNFQGNQFPLATEAARKATVAPIRNRTFNQSWAMNVNKPRVGAPPGQRKAGNGGFAMKQSQQQVKVVPKQRPQTLDSLFANMKEQRENMSSQLHKAGRQNGGGGQRRWQWGRGRFGN</sequence>
<comment type="catalytic activity">
    <reaction evidence="2">
        <text>a ribonucleoside 5'-diphosphate + ATP = a ribonucleoside 5'-triphosphate + ADP</text>
        <dbReference type="Rhea" id="RHEA:18113"/>
        <dbReference type="ChEBI" id="CHEBI:30616"/>
        <dbReference type="ChEBI" id="CHEBI:57930"/>
        <dbReference type="ChEBI" id="CHEBI:61557"/>
        <dbReference type="ChEBI" id="CHEBI:456216"/>
        <dbReference type="EC" id="2.7.4.6"/>
    </reaction>
</comment>